<keyword evidence="2" id="KW-1003">Cell membrane</keyword>
<evidence type="ECO:0000256" key="12">
    <source>
        <dbReference type="SAM" id="Phobius"/>
    </source>
</evidence>
<accession>A0A2A2AI23</accession>
<feature type="domain" description="PpiC" evidence="13">
    <location>
        <begin position="319"/>
        <end position="422"/>
    </location>
</feature>
<dbReference type="PANTHER" id="PTHR47529:SF1">
    <property type="entry name" value="PERIPLASMIC CHAPERONE PPID"/>
    <property type="match status" value="1"/>
</dbReference>
<evidence type="ECO:0000313" key="15">
    <source>
        <dbReference type="Proteomes" id="UP000218054"/>
    </source>
</evidence>
<keyword evidence="4 12" id="KW-0812">Transmembrane</keyword>
<evidence type="ECO:0000313" key="14">
    <source>
        <dbReference type="EMBL" id="PAT38230.1"/>
    </source>
</evidence>
<gene>
    <name evidence="14" type="ORF">CK625_01625</name>
</gene>
<dbReference type="EMBL" id="NSJB01000001">
    <property type="protein sequence ID" value="PAT38230.1"/>
    <property type="molecule type" value="Genomic_DNA"/>
</dbReference>
<feature type="transmembrane region" description="Helical" evidence="12">
    <location>
        <begin position="62"/>
        <end position="80"/>
    </location>
</feature>
<evidence type="ECO:0000256" key="11">
    <source>
        <dbReference type="PROSITE-ProRule" id="PRU00278"/>
    </source>
</evidence>
<keyword evidence="11" id="KW-0697">Rotamase</keyword>
<comment type="caution">
    <text evidence="14">The sequence shown here is derived from an EMBL/GenBank/DDBJ whole genome shotgun (WGS) entry which is preliminary data.</text>
</comment>
<keyword evidence="5 12" id="KW-1133">Transmembrane helix</keyword>
<dbReference type="SUPFAM" id="SSF54534">
    <property type="entry name" value="FKBP-like"/>
    <property type="match status" value="1"/>
</dbReference>
<dbReference type="GO" id="GO:0003755">
    <property type="term" value="F:peptidyl-prolyl cis-trans isomerase activity"/>
    <property type="evidence" value="ECO:0007669"/>
    <property type="project" value="UniProtKB-KW"/>
</dbReference>
<dbReference type="SUPFAM" id="SSF109998">
    <property type="entry name" value="Triger factor/SurA peptide-binding domain-like"/>
    <property type="match status" value="1"/>
</dbReference>
<dbReference type="Pfam" id="PF00639">
    <property type="entry name" value="Rotamase"/>
    <property type="match status" value="1"/>
</dbReference>
<evidence type="ECO:0000256" key="4">
    <source>
        <dbReference type="ARBA" id="ARBA00022692"/>
    </source>
</evidence>
<dbReference type="InterPro" id="IPR027304">
    <property type="entry name" value="Trigger_fact/SurA_dom_sf"/>
</dbReference>
<proteinExistence type="inferred from homology"/>
<evidence type="ECO:0000256" key="5">
    <source>
        <dbReference type="ARBA" id="ARBA00022989"/>
    </source>
</evidence>
<dbReference type="PANTHER" id="PTHR47529">
    <property type="entry name" value="PEPTIDYL-PROLYL CIS-TRANS ISOMERASE D"/>
    <property type="match status" value="1"/>
</dbReference>
<comment type="subcellular location">
    <subcellularLocation>
        <location evidence="1">Cell inner membrane</location>
        <topology evidence="1">Single-pass type II membrane protein</topology>
        <orientation evidence="1">Periplasmic side</orientation>
    </subcellularLocation>
</comment>
<dbReference type="InterPro" id="IPR046357">
    <property type="entry name" value="PPIase_dom_sf"/>
</dbReference>
<evidence type="ECO:0000256" key="7">
    <source>
        <dbReference type="ARBA" id="ARBA00023186"/>
    </source>
</evidence>
<sequence length="690" mass="77051">MPVFGLQGLATFGANAPMGPGARQAVRRQRGLAVLGSSQPSLFRQTPHWTSMFEFIRKHLKVVMIVFFPLVFFAFVLVGIDASMLGDRSPVVARVAGKDITQSDWDFAHRQYADRMRIENPGLPAEMLDAPMQRYLVLENLVRDEVFAAAAADRHYTISDAQLARELQNQPEIMQLRGSDGRLDTNAYRDLLRRHGMTPEMYEASVRRQLALQQVLGVVQNATTLTPRQAQPAVDAVFQRRLVGIKRFSPSDFTAQVAVDDAALKAYYDSHSAQFQRPELLDVEYVVLDLDSLMEGIDVPEQELRSYYENNKPAYAQSQEQRRARHILFATDSSMSSAQREQARAKADAALAQLRQDPSRFEAIAKEQSDDPGSKDKGGDLGFFARGAMVADFDAAVFGLDKDAISDVIATEYGFHIIQLTDIKPAVIPSFEQARERLEKDVKNNLARNRYIERADQLRNLAHEQPDSLQPIADELGLRIETAQNIAQSPDEKNPAALQAPAVLNALFGEQAKQARENTEVIDIGNNKMVTARVTKVHEAQVQPFEQVRDQVQRLYVERESAKLARQAGEAALARWQADAASIDIEQDLTVSRQHLQGLSPADVEHILAVPQAQLPSIKGFEQADGGYLLARIKEIAPLLDESQPADARETMLEGMRLQLAQSLSNAEVEAYYEVLKQAYDVQIRVPRPN</sequence>
<dbReference type="GO" id="GO:0005886">
    <property type="term" value="C:plasma membrane"/>
    <property type="evidence" value="ECO:0007669"/>
    <property type="project" value="UniProtKB-SubCell"/>
</dbReference>
<evidence type="ECO:0000256" key="1">
    <source>
        <dbReference type="ARBA" id="ARBA00004382"/>
    </source>
</evidence>
<evidence type="ECO:0000256" key="9">
    <source>
        <dbReference type="ARBA" id="ARBA00040743"/>
    </source>
</evidence>
<keyword evidence="6 12" id="KW-0472">Membrane</keyword>
<evidence type="ECO:0000256" key="3">
    <source>
        <dbReference type="ARBA" id="ARBA00022519"/>
    </source>
</evidence>
<dbReference type="Gene3D" id="1.10.4030.10">
    <property type="entry name" value="Porin chaperone SurA, peptide-binding domain"/>
    <property type="match status" value="1"/>
</dbReference>
<dbReference type="InterPro" id="IPR000297">
    <property type="entry name" value="PPIase_PpiC"/>
</dbReference>
<dbReference type="Proteomes" id="UP000218054">
    <property type="component" value="Unassembled WGS sequence"/>
</dbReference>
<organism evidence="14 15">
    <name type="scientific">Vandammella animalimorsus</name>
    <dbReference type="NCBI Taxonomy" id="2029117"/>
    <lineage>
        <taxon>Bacteria</taxon>
        <taxon>Pseudomonadati</taxon>
        <taxon>Pseudomonadota</taxon>
        <taxon>Betaproteobacteria</taxon>
        <taxon>Burkholderiales</taxon>
        <taxon>Comamonadaceae</taxon>
        <taxon>Vandammella</taxon>
    </lineage>
</organism>
<name>A0A2A2AI23_9BURK</name>
<dbReference type="Pfam" id="PF13624">
    <property type="entry name" value="SurA_N_3"/>
    <property type="match status" value="1"/>
</dbReference>
<dbReference type="AlphaFoldDB" id="A0A2A2AI23"/>
<comment type="similarity">
    <text evidence="8">Belongs to the PpiD chaperone family.</text>
</comment>
<reference evidence="14 15" key="1">
    <citation type="submission" date="2017-08" db="EMBL/GenBank/DDBJ databases">
        <title>WGS of Clinical strains of the CDC Group NO-1 linked to zoonotic infections in humans.</title>
        <authorList>
            <person name="Bernier A.-M."/>
            <person name="Bernard K."/>
        </authorList>
    </citation>
    <scope>NUCLEOTIDE SEQUENCE [LARGE SCALE GENOMIC DNA]</scope>
    <source>
        <strain evidence="14 15">NML00-0135</strain>
    </source>
</reference>
<evidence type="ECO:0000256" key="8">
    <source>
        <dbReference type="ARBA" id="ARBA00038408"/>
    </source>
</evidence>
<evidence type="ECO:0000256" key="10">
    <source>
        <dbReference type="ARBA" id="ARBA00042775"/>
    </source>
</evidence>
<keyword evidence="11 14" id="KW-0413">Isomerase</keyword>
<keyword evidence="3" id="KW-0997">Cell inner membrane</keyword>
<dbReference type="InterPro" id="IPR052029">
    <property type="entry name" value="PpiD_chaperone"/>
</dbReference>
<keyword evidence="15" id="KW-1185">Reference proteome</keyword>
<dbReference type="PROSITE" id="PS50198">
    <property type="entry name" value="PPIC_PPIASE_2"/>
    <property type="match status" value="1"/>
</dbReference>
<protein>
    <recommendedName>
        <fullName evidence="9">Periplasmic chaperone PpiD</fullName>
    </recommendedName>
    <alternativeName>
        <fullName evidence="10">Periplasmic folding chaperone</fullName>
    </alternativeName>
</protein>
<dbReference type="Gene3D" id="3.10.50.40">
    <property type="match status" value="1"/>
</dbReference>
<evidence type="ECO:0000256" key="2">
    <source>
        <dbReference type="ARBA" id="ARBA00022475"/>
    </source>
</evidence>
<keyword evidence="7" id="KW-0143">Chaperone</keyword>
<evidence type="ECO:0000259" key="13">
    <source>
        <dbReference type="PROSITE" id="PS50198"/>
    </source>
</evidence>
<evidence type="ECO:0000256" key="6">
    <source>
        <dbReference type="ARBA" id="ARBA00023136"/>
    </source>
</evidence>